<dbReference type="PANTHER" id="PTHR43685">
    <property type="entry name" value="GLYCOSYLTRANSFERASE"/>
    <property type="match status" value="1"/>
</dbReference>
<dbReference type="EMBL" id="SLTX01000001">
    <property type="protein sequence ID" value="TDB07530.1"/>
    <property type="molecule type" value="Genomic_DNA"/>
</dbReference>
<dbReference type="InterPro" id="IPR001173">
    <property type="entry name" value="Glyco_trans_2-like"/>
</dbReference>
<dbReference type="SUPFAM" id="SSF53448">
    <property type="entry name" value="Nucleotide-diphospho-sugar transferases"/>
    <property type="match status" value="1"/>
</dbReference>
<evidence type="ECO:0000313" key="3">
    <source>
        <dbReference type="Proteomes" id="UP000294834"/>
    </source>
</evidence>
<dbReference type="Pfam" id="PF00535">
    <property type="entry name" value="Glycos_transf_2"/>
    <property type="match status" value="1"/>
</dbReference>
<name>A0AAX2R5E7_9BACT</name>
<proteinExistence type="predicted"/>
<evidence type="ECO:0000259" key="1">
    <source>
        <dbReference type="Pfam" id="PF00535"/>
    </source>
</evidence>
<comment type="caution">
    <text evidence="2">The sequence shown here is derived from an EMBL/GenBank/DDBJ whole genome shotgun (WGS) entry which is preliminary data.</text>
</comment>
<sequence>MRNSNVVLAVVVTFNRLDELKVCVAALKSQSYGSLNILVVNNGSTDGTKEWLTQQSDVIVINQENLGGAGGFYTGMKYMYDNGYEWLVMMDDDGIPDKNEIKNLIQSYDKVVSAVGKEVILNALVADKDDKDYTAFLWARGSRRTTKITELQKEQFFNDIHPFNGTLVKRSVIEKIGMIKKEMFIWGDEKEYMARAIHNGIGLYTVPAAIHYHPKEKGRKGNIIPLISNYQILVKPEKMSHYYYRNEGFVYNTYPEKKKHMIAFCTAQIVYNITHFRFVELAKFIKYFREGMHNKY</sequence>
<dbReference type="KEGG" id="bdh:GV66_15700"/>
<feature type="domain" description="Glycosyltransferase 2-like" evidence="1">
    <location>
        <begin position="10"/>
        <end position="118"/>
    </location>
</feature>
<dbReference type="InterPro" id="IPR029044">
    <property type="entry name" value="Nucleotide-diphossugar_trans"/>
</dbReference>
<dbReference type="Proteomes" id="UP000294834">
    <property type="component" value="Unassembled WGS sequence"/>
</dbReference>
<dbReference type="InterPro" id="IPR050834">
    <property type="entry name" value="Glycosyltransf_2"/>
</dbReference>
<protein>
    <submittedName>
        <fullName evidence="2">Glycosyltransferase</fullName>
    </submittedName>
</protein>
<evidence type="ECO:0000313" key="2">
    <source>
        <dbReference type="EMBL" id="TDB07530.1"/>
    </source>
</evidence>
<gene>
    <name evidence="2" type="ORF">E1J06_08920</name>
</gene>
<organism evidence="2 3">
    <name type="scientific">Phocaeicola dorei</name>
    <dbReference type="NCBI Taxonomy" id="357276"/>
    <lineage>
        <taxon>Bacteria</taxon>
        <taxon>Pseudomonadati</taxon>
        <taxon>Bacteroidota</taxon>
        <taxon>Bacteroidia</taxon>
        <taxon>Bacteroidales</taxon>
        <taxon>Bacteroidaceae</taxon>
        <taxon>Phocaeicola</taxon>
    </lineage>
</organism>
<dbReference type="AlphaFoldDB" id="A0AAX2R5E7"/>
<accession>A0AAX2R5E7</accession>
<reference evidence="2 3" key="1">
    <citation type="journal article" date="2019" name="Nat. Microbiol.">
        <title>Genomic variation and strain-specific functional adaptation in the human gut microbiome during early life.</title>
        <authorList>
            <person name="Vatanen T."/>
            <person name="Plichta D.R."/>
            <person name="Somani J."/>
            <person name="Munch P.C."/>
            <person name="Arthur T.D."/>
            <person name="Hall A.B."/>
            <person name="Rudolf S."/>
            <person name="Oakeley E.J."/>
            <person name="Ke X."/>
            <person name="Young R.A."/>
            <person name="Haiser H.J."/>
            <person name="Kolde R."/>
            <person name="Yassour M."/>
            <person name="Luopajarvi K."/>
            <person name="Siljander H."/>
            <person name="Virtanen S.M."/>
            <person name="Ilonen J."/>
            <person name="Uibo R."/>
            <person name="Tillmann V."/>
            <person name="Mokurov S."/>
            <person name="Dorshakova N."/>
            <person name="Porter J.A."/>
            <person name="McHardy A.C."/>
            <person name="Lahdesmaki H."/>
            <person name="Vlamakis H."/>
            <person name="Huttenhower C."/>
            <person name="Knip M."/>
            <person name="Xavier R.J."/>
        </authorList>
    </citation>
    <scope>NUCLEOTIDE SEQUENCE [LARGE SCALE GENOMIC DNA]</scope>
    <source>
        <strain evidence="2 3">RJX1052</strain>
    </source>
</reference>
<dbReference type="PANTHER" id="PTHR43685:SF2">
    <property type="entry name" value="GLYCOSYLTRANSFERASE 2-LIKE DOMAIN-CONTAINING PROTEIN"/>
    <property type="match status" value="1"/>
</dbReference>
<dbReference type="Gene3D" id="3.90.550.10">
    <property type="entry name" value="Spore Coat Polysaccharide Biosynthesis Protein SpsA, Chain A"/>
    <property type="match status" value="1"/>
</dbReference>
<dbReference type="RefSeq" id="WP_008673476.1">
    <property type="nucleotide sequence ID" value="NZ_CP046427.1"/>
</dbReference>